<dbReference type="PANTHER" id="PTHR11145:SF8">
    <property type="entry name" value="RE57120P"/>
    <property type="match status" value="1"/>
</dbReference>
<dbReference type="Gene3D" id="3.30.710.10">
    <property type="entry name" value="Potassium Channel Kv1.1, Chain A"/>
    <property type="match status" value="1"/>
</dbReference>
<dbReference type="SUPFAM" id="SSF54695">
    <property type="entry name" value="POZ domain"/>
    <property type="match status" value="1"/>
</dbReference>
<comment type="caution">
    <text evidence="2">The sequence shown here is derived from an EMBL/GenBank/DDBJ whole genome shotgun (WGS) entry which is preliminary data.</text>
</comment>
<dbReference type="dictyBase" id="DDB_G0287347"/>
<dbReference type="PaxDb" id="44689-DDB0187436"/>
<feature type="domain" description="BTB" evidence="1">
    <location>
        <begin position="10"/>
        <end position="80"/>
    </location>
</feature>
<dbReference type="InterPro" id="IPR000210">
    <property type="entry name" value="BTB/POZ_dom"/>
</dbReference>
<dbReference type="AlphaFoldDB" id="Q54KG9"/>
<evidence type="ECO:0000259" key="1">
    <source>
        <dbReference type="PROSITE" id="PS50097"/>
    </source>
</evidence>
<dbReference type="PANTHER" id="PTHR11145">
    <property type="entry name" value="BTB/POZ DOMAIN-CONTAINING ADAPTER FOR CUL3-MEDIATED RHOA DEGRADATION PROTEIN FAMILY MEMBER"/>
    <property type="match status" value="1"/>
</dbReference>
<dbReference type="InterPro" id="IPR003131">
    <property type="entry name" value="T1-type_BTB"/>
</dbReference>
<evidence type="ECO:0000313" key="3">
    <source>
        <dbReference type="Proteomes" id="UP000002195"/>
    </source>
</evidence>
<organism evidence="2 3">
    <name type="scientific">Dictyostelium discoideum</name>
    <name type="common">Social amoeba</name>
    <dbReference type="NCBI Taxonomy" id="44689"/>
    <lineage>
        <taxon>Eukaryota</taxon>
        <taxon>Amoebozoa</taxon>
        <taxon>Evosea</taxon>
        <taxon>Eumycetozoa</taxon>
        <taxon>Dictyostelia</taxon>
        <taxon>Dictyosteliales</taxon>
        <taxon>Dictyosteliaceae</taxon>
        <taxon>Dictyostelium</taxon>
    </lineage>
</organism>
<dbReference type="SMR" id="Q54KG9"/>
<keyword evidence="3" id="KW-1185">Reference proteome</keyword>
<dbReference type="SMART" id="SM00225">
    <property type="entry name" value="BTB"/>
    <property type="match status" value="1"/>
</dbReference>
<dbReference type="HOGENOM" id="CLU_1565768_0_0_1"/>
<dbReference type="PROSITE" id="PS50097">
    <property type="entry name" value="BTB"/>
    <property type="match status" value="1"/>
</dbReference>
<sequence length="171" mass="19434">MLHSVNSNNNNNIIKLNIGGFKYITTRETLILNSSFFNGLLNSDCGTVIDSKGYYFIDRDGELFSPILSFMRTGTFTLPYRMSLNNVYREVDFYGVDRLSALIQHKINISNITSVAGGIYFISKLPLTSNNNNIIINNSNNNNRKILHAVIKANIMALYFNDGYLEIWMQV</sequence>
<dbReference type="InterPro" id="IPR045068">
    <property type="entry name" value="BACURD1-3"/>
</dbReference>
<dbReference type="eggNOG" id="KOG2714">
    <property type="taxonomic scope" value="Eukaryota"/>
</dbReference>
<proteinExistence type="predicted"/>
<dbReference type="Pfam" id="PF02214">
    <property type="entry name" value="BTB_2"/>
    <property type="match status" value="1"/>
</dbReference>
<reference evidence="2 3" key="1">
    <citation type="journal article" date="2005" name="Nature">
        <title>The genome of the social amoeba Dictyostelium discoideum.</title>
        <authorList>
            <consortium name="The Dictyostelium discoideum Sequencing Consortium"/>
            <person name="Eichinger L."/>
            <person name="Pachebat J.A."/>
            <person name="Glockner G."/>
            <person name="Rajandream M.A."/>
            <person name="Sucgang R."/>
            <person name="Berriman M."/>
            <person name="Song J."/>
            <person name="Olsen R."/>
            <person name="Szafranski K."/>
            <person name="Xu Q."/>
            <person name="Tunggal B."/>
            <person name="Kummerfeld S."/>
            <person name="Madera M."/>
            <person name="Konfortov B.A."/>
            <person name="Rivero F."/>
            <person name="Bankier A.T."/>
            <person name="Lehmann R."/>
            <person name="Hamlin N."/>
            <person name="Davies R."/>
            <person name="Gaudet P."/>
            <person name="Fey P."/>
            <person name="Pilcher K."/>
            <person name="Chen G."/>
            <person name="Saunders D."/>
            <person name="Sodergren E."/>
            <person name="Davis P."/>
            <person name="Kerhornou A."/>
            <person name="Nie X."/>
            <person name="Hall N."/>
            <person name="Anjard C."/>
            <person name="Hemphill L."/>
            <person name="Bason N."/>
            <person name="Farbrother P."/>
            <person name="Desany B."/>
            <person name="Just E."/>
            <person name="Morio T."/>
            <person name="Rost R."/>
            <person name="Churcher C."/>
            <person name="Cooper J."/>
            <person name="Haydock S."/>
            <person name="van Driessche N."/>
            <person name="Cronin A."/>
            <person name="Goodhead I."/>
            <person name="Muzny D."/>
            <person name="Mourier T."/>
            <person name="Pain A."/>
            <person name="Lu M."/>
            <person name="Harper D."/>
            <person name="Lindsay R."/>
            <person name="Hauser H."/>
            <person name="James K."/>
            <person name="Quiles M."/>
            <person name="Madan Babu M."/>
            <person name="Saito T."/>
            <person name="Buchrieser C."/>
            <person name="Wardroper A."/>
            <person name="Felder M."/>
            <person name="Thangavelu M."/>
            <person name="Johnson D."/>
            <person name="Knights A."/>
            <person name="Loulseged H."/>
            <person name="Mungall K."/>
            <person name="Oliver K."/>
            <person name="Price C."/>
            <person name="Quail M.A."/>
            <person name="Urushihara H."/>
            <person name="Hernandez J."/>
            <person name="Rabbinowitsch E."/>
            <person name="Steffen D."/>
            <person name="Sanders M."/>
            <person name="Ma J."/>
            <person name="Kohara Y."/>
            <person name="Sharp S."/>
            <person name="Simmonds M."/>
            <person name="Spiegler S."/>
            <person name="Tivey A."/>
            <person name="Sugano S."/>
            <person name="White B."/>
            <person name="Walker D."/>
            <person name="Woodward J."/>
            <person name="Winckler T."/>
            <person name="Tanaka Y."/>
            <person name="Shaulsky G."/>
            <person name="Schleicher M."/>
            <person name="Weinstock G."/>
            <person name="Rosenthal A."/>
            <person name="Cox E.C."/>
            <person name="Chisholm R.L."/>
            <person name="Gibbs R."/>
            <person name="Loomis W.F."/>
            <person name="Platzer M."/>
            <person name="Kay R.R."/>
            <person name="Williams J."/>
            <person name="Dear P.H."/>
            <person name="Noegel A.A."/>
            <person name="Barrell B."/>
            <person name="Kuspa A."/>
        </authorList>
    </citation>
    <scope>NUCLEOTIDE SEQUENCE [LARGE SCALE GENOMIC DNA]</scope>
    <source>
        <strain evidence="2 3">AX4</strain>
    </source>
</reference>
<evidence type="ECO:0000313" key="2">
    <source>
        <dbReference type="EMBL" id="EAL63742.1"/>
    </source>
</evidence>
<dbReference type="GeneID" id="8626084"/>
<dbReference type="VEuPathDB" id="AmoebaDB:DDB_G0287349"/>
<gene>
    <name evidence="2" type="ORF">DDB_G0287349</name>
</gene>
<name>Q54KG9_DICDI</name>
<protein>
    <recommendedName>
        <fullName evidence="1">BTB domain-containing protein</fullName>
    </recommendedName>
</protein>
<dbReference type="KEGG" id="ddi:DDB_G0287349"/>
<dbReference type="InParanoid" id="Q54KG9"/>
<dbReference type="GO" id="GO:0051260">
    <property type="term" value="P:protein homooligomerization"/>
    <property type="evidence" value="ECO:0007669"/>
    <property type="project" value="InterPro"/>
</dbReference>
<dbReference type="RefSeq" id="XP_637254.1">
    <property type="nucleotide sequence ID" value="XM_632162.1"/>
</dbReference>
<dbReference type="CDD" id="cd18316">
    <property type="entry name" value="BTB_POZ_KCTD-like"/>
    <property type="match status" value="1"/>
</dbReference>
<dbReference type="InterPro" id="IPR011333">
    <property type="entry name" value="SKP1/BTB/POZ_sf"/>
</dbReference>
<dbReference type="EMBL" id="AAFI02000100">
    <property type="protein sequence ID" value="EAL63742.1"/>
    <property type="molecule type" value="Genomic_DNA"/>
</dbReference>
<dbReference type="Proteomes" id="UP000002195">
    <property type="component" value="Unassembled WGS sequence"/>
</dbReference>
<accession>Q54KG9</accession>